<dbReference type="EMBL" id="CAVMBE010000031">
    <property type="protein sequence ID" value="CAK4027363.1"/>
    <property type="molecule type" value="Genomic_DNA"/>
</dbReference>
<name>A0AAI8YZW4_9PEZI</name>
<feature type="region of interest" description="Disordered" evidence="1">
    <location>
        <begin position="127"/>
        <end position="173"/>
    </location>
</feature>
<sequence>MSSDKRKTYKGNDQKIWRALFTYLKATYHWPELTRLNDNFGRAKMEQVALHHGWFIQWPLTEAEASLAKGDFGLEEWLYAWPRLPAEPRMGKYSYYLMLKEKYPECGDDLKKAHDLDNGRIVLGRKGNGQQAATPAPAPALALAPAPPQQEQQEQQQAPPAAPMPPVQEPATGYLPDMALGLGHAATRFVAEDFPMAAAMEENMTGDYLQPMQPEGGALQTADDPVLAMGEEMPGAQMDFPWEEQPAYFPQATGEAMPGGNQMDFAWQEAGNFYQAELFGLPMDPQGELLFPPPPAQPQPDFFEPAGPVDSPMVGFAPAFGPAPAPGIGMPMEFFQGEPSFASEEWTNQDVFGMMAAAEGSRGPPPPPQGQ</sequence>
<accession>A0AAI8YZW4</accession>
<evidence type="ECO:0000313" key="2">
    <source>
        <dbReference type="EMBL" id="CAK4027363.1"/>
    </source>
</evidence>
<evidence type="ECO:0000256" key="1">
    <source>
        <dbReference type="SAM" id="MobiDB-lite"/>
    </source>
</evidence>
<reference evidence="2" key="1">
    <citation type="submission" date="2023-11" db="EMBL/GenBank/DDBJ databases">
        <authorList>
            <person name="Alioto T."/>
            <person name="Alioto T."/>
            <person name="Gomez Garrido J."/>
        </authorList>
    </citation>
    <scope>NUCLEOTIDE SEQUENCE</scope>
</reference>
<protein>
    <submittedName>
        <fullName evidence="2">Uncharacterized protein</fullName>
    </submittedName>
</protein>
<dbReference type="AlphaFoldDB" id="A0AAI8YZW4"/>
<comment type="caution">
    <text evidence="2">The sequence shown here is derived from an EMBL/GenBank/DDBJ whole genome shotgun (WGS) entry which is preliminary data.</text>
</comment>
<gene>
    <name evidence="2" type="ORF">LECACI_7A005069</name>
</gene>
<organism evidence="2 3">
    <name type="scientific">Lecanosticta acicola</name>
    <dbReference type="NCBI Taxonomy" id="111012"/>
    <lineage>
        <taxon>Eukaryota</taxon>
        <taxon>Fungi</taxon>
        <taxon>Dikarya</taxon>
        <taxon>Ascomycota</taxon>
        <taxon>Pezizomycotina</taxon>
        <taxon>Dothideomycetes</taxon>
        <taxon>Dothideomycetidae</taxon>
        <taxon>Mycosphaerellales</taxon>
        <taxon>Mycosphaerellaceae</taxon>
        <taxon>Lecanosticta</taxon>
    </lineage>
</organism>
<keyword evidence="3" id="KW-1185">Reference proteome</keyword>
<feature type="compositionally biased region" description="Low complexity" evidence="1">
    <location>
        <begin position="130"/>
        <end position="159"/>
    </location>
</feature>
<evidence type="ECO:0000313" key="3">
    <source>
        <dbReference type="Proteomes" id="UP001296104"/>
    </source>
</evidence>
<dbReference type="Proteomes" id="UP001296104">
    <property type="component" value="Unassembled WGS sequence"/>
</dbReference>
<proteinExistence type="predicted"/>